<evidence type="ECO:0000313" key="1">
    <source>
        <dbReference type="EMBL" id="EKX73331.1"/>
    </source>
</evidence>
<name>L1LDB6_THEEQ</name>
<dbReference type="EMBL" id="ACOU01000003">
    <property type="protein sequence ID" value="EKX73331.1"/>
    <property type="molecule type" value="Genomic_DNA"/>
</dbReference>
<reference evidence="1 2" key="1">
    <citation type="journal article" date="2012" name="BMC Genomics">
        <title>Comparative genomic analysis and phylogenetic position of Theileria equi.</title>
        <authorList>
            <person name="Kappmeyer L.S."/>
            <person name="Thiagarajan M."/>
            <person name="Herndon D.R."/>
            <person name="Ramsay J.D."/>
            <person name="Caler E."/>
            <person name="Djikeng A."/>
            <person name="Gillespie J.J."/>
            <person name="Lau A.O."/>
            <person name="Roalson E.H."/>
            <person name="Silva J.C."/>
            <person name="Silva M.G."/>
            <person name="Suarez C.E."/>
            <person name="Ueti M.W."/>
            <person name="Nene V.M."/>
            <person name="Mealey R.H."/>
            <person name="Knowles D.P."/>
            <person name="Brayton K.A."/>
        </authorList>
    </citation>
    <scope>NUCLEOTIDE SEQUENCE [LARGE SCALE GENOMIC DNA]</scope>
    <source>
        <strain evidence="1 2">WA</strain>
    </source>
</reference>
<evidence type="ECO:0000313" key="2">
    <source>
        <dbReference type="Proteomes" id="UP000031512"/>
    </source>
</evidence>
<gene>
    <name evidence="1" type="ORF">BEWA_053870</name>
</gene>
<sequence length="195" mass="22566">MYSEGSFYGIVPEYSAYYRIGELRDGEVILEDHLTNEERYVFVVTYANNMVYIRVLNVYRMDDGNLAKHMEEFVRGPNEHAYRAVVRVPIGVDLLVKNDTNFVRVSNMMDSITKFEVKEEYKLCITIGVVRYGDHIVDDNFEGVIKKYIILFESTRPVRLNIITSMSDMTRIKSSYILEGDDGPFILVSKTIESV</sequence>
<dbReference type="VEuPathDB" id="PiroplasmaDB:BEWA_053870"/>
<proteinExistence type="predicted"/>
<dbReference type="RefSeq" id="XP_004832783.1">
    <property type="nucleotide sequence ID" value="XM_004832726.1"/>
</dbReference>
<accession>L1LDB6</accession>
<dbReference type="AlphaFoldDB" id="L1LDB6"/>
<dbReference type="Proteomes" id="UP000031512">
    <property type="component" value="Unassembled WGS sequence"/>
</dbReference>
<dbReference type="GeneID" id="15802938"/>
<dbReference type="KEGG" id="beq:BEWA_053870"/>
<keyword evidence="2" id="KW-1185">Reference proteome</keyword>
<comment type="caution">
    <text evidence="1">The sequence shown here is derived from an EMBL/GenBank/DDBJ whole genome shotgun (WGS) entry which is preliminary data.</text>
</comment>
<organism evidence="1 2">
    <name type="scientific">Theileria equi strain WA</name>
    <dbReference type="NCBI Taxonomy" id="1537102"/>
    <lineage>
        <taxon>Eukaryota</taxon>
        <taxon>Sar</taxon>
        <taxon>Alveolata</taxon>
        <taxon>Apicomplexa</taxon>
        <taxon>Aconoidasida</taxon>
        <taxon>Piroplasmida</taxon>
        <taxon>Theileriidae</taxon>
        <taxon>Theileria</taxon>
    </lineage>
</organism>
<protein>
    <submittedName>
        <fullName evidence="1">Uncharacterized protein</fullName>
    </submittedName>
</protein>